<comment type="caution">
    <text evidence="2">The sequence shown here is derived from an EMBL/GenBank/DDBJ whole genome shotgun (WGS) entry which is preliminary data.</text>
</comment>
<feature type="domain" description="Cysteine-rich CPCC" evidence="1">
    <location>
        <begin position="6"/>
        <end position="78"/>
    </location>
</feature>
<dbReference type="GO" id="GO:0016787">
    <property type="term" value="F:hydrolase activity"/>
    <property type="evidence" value="ECO:0007669"/>
    <property type="project" value="UniProtKB-KW"/>
</dbReference>
<keyword evidence="2" id="KW-0378">Hydrolase</keyword>
<organism evidence="2 3">
    <name type="scientific">Deinococcus arcticus</name>
    <dbReference type="NCBI Taxonomy" id="2136176"/>
    <lineage>
        <taxon>Bacteria</taxon>
        <taxon>Thermotogati</taxon>
        <taxon>Deinococcota</taxon>
        <taxon>Deinococci</taxon>
        <taxon>Deinococcales</taxon>
        <taxon>Deinococcaceae</taxon>
        <taxon>Deinococcus</taxon>
    </lineage>
</organism>
<dbReference type="InterPro" id="IPR025983">
    <property type="entry name" value="Cys_rich_CPCC"/>
</dbReference>
<keyword evidence="3" id="KW-1185">Reference proteome</keyword>
<name>A0A2T3W699_9DEIO</name>
<proteinExistence type="predicted"/>
<sequence length="80" mass="8880">MSKRLACFCCGFLTLAARGEYEVCPVCFWEDETGCVLKPDELSEANGLSLSQARLYFSRYGACEPGLEAHVRPPLPHEIP</sequence>
<gene>
    <name evidence="2" type="ORF">C8263_13515</name>
</gene>
<dbReference type="AlphaFoldDB" id="A0A2T3W699"/>
<protein>
    <submittedName>
        <fullName evidence="2">Hydrolase</fullName>
    </submittedName>
</protein>
<evidence type="ECO:0000259" key="1">
    <source>
        <dbReference type="Pfam" id="PF14206"/>
    </source>
</evidence>
<accession>A0A2T3W699</accession>
<evidence type="ECO:0000313" key="3">
    <source>
        <dbReference type="Proteomes" id="UP000240317"/>
    </source>
</evidence>
<dbReference type="EMBL" id="PYSV01000013">
    <property type="protein sequence ID" value="PTA67314.1"/>
    <property type="molecule type" value="Genomic_DNA"/>
</dbReference>
<dbReference type="Proteomes" id="UP000240317">
    <property type="component" value="Unassembled WGS sequence"/>
</dbReference>
<dbReference type="Pfam" id="PF14206">
    <property type="entry name" value="Cys_rich_CPCC"/>
    <property type="match status" value="1"/>
</dbReference>
<dbReference type="RefSeq" id="WP_107138660.1">
    <property type="nucleotide sequence ID" value="NZ_PYSV01000013.1"/>
</dbReference>
<evidence type="ECO:0000313" key="2">
    <source>
        <dbReference type="EMBL" id="PTA67314.1"/>
    </source>
</evidence>
<dbReference type="OrthoDB" id="1456570at2"/>
<reference evidence="2 3" key="1">
    <citation type="submission" date="2018-03" db="EMBL/GenBank/DDBJ databases">
        <title>Draft genome of Deinococcus sp. OD32.</title>
        <authorList>
            <person name="Wang X.-P."/>
            <person name="Du Z.-J."/>
        </authorList>
    </citation>
    <scope>NUCLEOTIDE SEQUENCE [LARGE SCALE GENOMIC DNA]</scope>
    <source>
        <strain evidence="2 3">OD32</strain>
    </source>
</reference>